<gene>
    <name evidence="3" type="ORF">EV685_2446</name>
</gene>
<dbReference type="OrthoDB" id="2020141at2"/>
<comment type="caution">
    <text evidence="3">The sequence shown here is derived from an EMBL/GenBank/DDBJ whole genome shotgun (WGS) entry which is preliminary data.</text>
</comment>
<dbReference type="SUPFAM" id="SSF52540">
    <property type="entry name" value="P-loop containing nucleoside triphosphate hydrolases"/>
    <property type="match status" value="1"/>
</dbReference>
<dbReference type="AlphaFoldDB" id="A0A4V2EW70"/>
<protein>
    <submittedName>
        <fullName evidence="3">AAA ATPase-like protein</fullName>
    </submittedName>
</protein>
<sequence>MDPVRNPFAPGAGSQPPELSGRGAILDEANIAIQRALIGKHSRSQMLLGLRGVGKTVLLNKIAEMAEGAGHVTSFIEAPEGKSLSELLVPKINQTLRKFSLVEQAKAKSHQALRALRAFASVFKVTYGDATLSVDPEIGVADSGDIENDLPELFVRVGEAAKAAGKAWTLLIDEVQYLSGTDLAALIVALHKISQKDLPVLFFGAGLPQVAALSGEAKSYAERVFHFPAVGPLVGDDARSAIRQPIENEGEKITDIALDDILQKTQGYPYFLQEWGYQCWNIAQGPQIEWSDASQAAHAATRRLDDGFFKVRFDRLTPKEREYVIAMAQLGAGPYRSSEVAIALNETHQSLGPRRAQIINKGMIYSPSHGDIAFTVPMFNDYLMRNYVNKPRKT</sequence>
<dbReference type="InterPro" id="IPR041664">
    <property type="entry name" value="AAA_16"/>
</dbReference>
<evidence type="ECO:0000313" key="3">
    <source>
        <dbReference type="EMBL" id="RZS54960.1"/>
    </source>
</evidence>
<dbReference type="EMBL" id="SGWV01000009">
    <property type="protein sequence ID" value="RZS54960.1"/>
    <property type="molecule type" value="Genomic_DNA"/>
</dbReference>
<evidence type="ECO:0000256" key="1">
    <source>
        <dbReference type="SAM" id="MobiDB-lite"/>
    </source>
</evidence>
<accession>A0A4V2EW70</accession>
<evidence type="ECO:0000313" key="4">
    <source>
        <dbReference type="Proteomes" id="UP000293433"/>
    </source>
</evidence>
<reference evidence="3 4" key="1">
    <citation type="submission" date="2019-02" db="EMBL/GenBank/DDBJ databases">
        <title>Genomic Encyclopedia of Type Strains, Phase IV (KMG-IV): sequencing the most valuable type-strain genomes for metagenomic binning, comparative biology and taxonomic classification.</title>
        <authorList>
            <person name="Goeker M."/>
        </authorList>
    </citation>
    <scope>NUCLEOTIDE SEQUENCE [LARGE SCALE GENOMIC DNA]</scope>
    <source>
        <strain evidence="3 4">DSM 10617</strain>
    </source>
</reference>
<evidence type="ECO:0000259" key="2">
    <source>
        <dbReference type="Pfam" id="PF13191"/>
    </source>
</evidence>
<organism evidence="3 4">
    <name type="scientific">Sphaerotilus mobilis</name>
    <dbReference type="NCBI Taxonomy" id="47994"/>
    <lineage>
        <taxon>Bacteria</taxon>
        <taxon>Pseudomonadati</taxon>
        <taxon>Pseudomonadota</taxon>
        <taxon>Betaproteobacteria</taxon>
        <taxon>Burkholderiales</taxon>
        <taxon>Sphaerotilaceae</taxon>
        <taxon>Sphaerotilus</taxon>
    </lineage>
</organism>
<name>A0A4V2EW70_9BURK</name>
<dbReference type="InterPro" id="IPR027417">
    <property type="entry name" value="P-loop_NTPase"/>
</dbReference>
<dbReference type="Pfam" id="PF13191">
    <property type="entry name" value="AAA_16"/>
    <property type="match status" value="1"/>
</dbReference>
<dbReference type="Gene3D" id="3.40.50.300">
    <property type="entry name" value="P-loop containing nucleotide triphosphate hydrolases"/>
    <property type="match status" value="1"/>
</dbReference>
<feature type="region of interest" description="Disordered" evidence="1">
    <location>
        <begin position="1"/>
        <end position="20"/>
    </location>
</feature>
<dbReference type="PANTHER" id="PTHR34301:SF8">
    <property type="entry name" value="ATPASE DOMAIN-CONTAINING PROTEIN"/>
    <property type="match status" value="1"/>
</dbReference>
<dbReference type="PANTHER" id="PTHR34301">
    <property type="entry name" value="DNA-BINDING PROTEIN-RELATED"/>
    <property type="match status" value="1"/>
</dbReference>
<proteinExistence type="predicted"/>
<feature type="domain" description="Orc1-like AAA ATPase" evidence="2">
    <location>
        <begin position="19"/>
        <end position="202"/>
    </location>
</feature>
<dbReference type="Proteomes" id="UP000293433">
    <property type="component" value="Unassembled WGS sequence"/>
</dbReference>
<keyword evidence="4" id="KW-1185">Reference proteome</keyword>
<dbReference type="RefSeq" id="WP_130482264.1">
    <property type="nucleotide sequence ID" value="NZ_SGWV01000009.1"/>
</dbReference>